<dbReference type="Pfam" id="PF00293">
    <property type="entry name" value="NUDIX"/>
    <property type="match status" value="1"/>
</dbReference>
<gene>
    <name evidence="4" type="ORF">WMO14_02200</name>
</gene>
<dbReference type="PANTHER" id="PTHR11839:SF18">
    <property type="entry name" value="NUDIX HYDROLASE DOMAIN-CONTAINING PROTEIN"/>
    <property type="match status" value="1"/>
</dbReference>
<dbReference type="InterPro" id="IPR000086">
    <property type="entry name" value="NUDIX_hydrolase_dom"/>
</dbReference>
<dbReference type="PROSITE" id="PS00893">
    <property type="entry name" value="NUDIX_BOX"/>
    <property type="match status" value="1"/>
</dbReference>
<dbReference type="EC" id="3.6.-.-" evidence="4"/>
<dbReference type="Proteomes" id="UP001442364">
    <property type="component" value="Unassembled WGS sequence"/>
</dbReference>
<protein>
    <submittedName>
        <fullName evidence="4">NUDIX hydrolase</fullName>
        <ecNumber evidence="4">3.6.-.-</ecNumber>
    </submittedName>
</protein>
<evidence type="ECO:0000313" key="4">
    <source>
        <dbReference type="EMBL" id="MEQ2378700.1"/>
    </source>
</evidence>
<accession>A0ABV1BUF6</accession>
<evidence type="ECO:0000259" key="3">
    <source>
        <dbReference type="PROSITE" id="PS51462"/>
    </source>
</evidence>
<dbReference type="RefSeq" id="WP_349153194.1">
    <property type="nucleotide sequence ID" value="NZ_JBBMER010000001.1"/>
</dbReference>
<dbReference type="SUPFAM" id="SSF55811">
    <property type="entry name" value="Nudix"/>
    <property type="match status" value="1"/>
</dbReference>
<dbReference type="EMBL" id="JBBMER010000001">
    <property type="protein sequence ID" value="MEQ2378700.1"/>
    <property type="molecule type" value="Genomic_DNA"/>
</dbReference>
<keyword evidence="5" id="KW-1185">Reference proteome</keyword>
<dbReference type="Gene3D" id="3.90.79.10">
    <property type="entry name" value="Nucleoside Triphosphate Pyrophosphohydrolase"/>
    <property type="match status" value="1"/>
</dbReference>
<evidence type="ECO:0000313" key="5">
    <source>
        <dbReference type="Proteomes" id="UP001442364"/>
    </source>
</evidence>
<dbReference type="CDD" id="cd03424">
    <property type="entry name" value="NUDIX_ADPRase_Nudt5_UGPPase_Nudt14"/>
    <property type="match status" value="1"/>
</dbReference>
<dbReference type="PANTHER" id="PTHR11839">
    <property type="entry name" value="UDP/ADP-SUGAR PYROPHOSPHATASE"/>
    <property type="match status" value="1"/>
</dbReference>
<dbReference type="InterPro" id="IPR015797">
    <property type="entry name" value="NUDIX_hydrolase-like_dom_sf"/>
</dbReference>
<feature type="domain" description="Nudix hydrolase" evidence="3">
    <location>
        <begin position="38"/>
        <end position="169"/>
    </location>
</feature>
<sequence length="177" mass="20148">MEHIKRVSRELMYKGSMLEIYKDTIVTPDGKTVYWDHIEHKGAAAVVAVRDDGRIIMVRQFRNSPDKETLEIPAGGINKGEPVKTAAIRELEEETGYKADPDNVRKLISIITAVAFCNEKVDIYMADKLTKSVQQLDEEEYINVEYYTLQELKDMIMSGIIEDSKTISAILAYEQTL</sequence>
<name>A0ABV1BUF6_9FIRM</name>
<organism evidence="4 5">
    <name type="scientific">[Lactobacillus] rogosae</name>
    <dbReference type="NCBI Taxonomy" id="706562"/>
    <lineage>
        <taxon>Bacteria</taxon>
        <taxon>Bacillati</taxon>
        <taxon>Bacillota</taxon>
        <taxon>Clostridia</taxon>
        <taxon>Lachnospirales</taxon>
        <taxon>Lachnospiraceae</taxon>
        <taxon>Lachnospira</taxon>
    </lineage>
</organism>
<evidence type="ECO:0000256" key="2">
    <source>
        <dbReference type="ARBA" id="ARBA00022801"/>
    </source>
</evidence>
<dbReference type="GO" id="GO:0016787">
    <property type="term" value="F:hydrolase activity"/>
    <property type="evidence" value="ECO:0007669"/>
    <property type="project" value="UniProtKB-KW"/>
</dbReference>
<dbReference type="InterPro" id="IPR020084">
    <property type="entry name" value="NUDIX_hydrolase_CS"/>
</dbReference>
<evidence type="ECO:0000256" key="1">
    <source>
        <dbReference type="ARBA" id="ARBA00001946"/>
    </source>
</evidence>
<proteinExistence type="predicted"/>
<comment type="caution">
    <text evidence="4">The sequence shown here is derived from an EMBL/GenBank/DDBJ whole genome shotgun (WGS) entry which is preliminary data.</text>
</comment>
<reference evidence="4 5" key="1">
    <citation type="submission" date="2024-03" db="EMBL/GenBank/DDBJ databases">
        <title>Human intestinal bacterial collection.</title>
        <authorList>
            <person name="Pauvert C."/>
            <person name="Hitch T.C.A."/>
            <person name="Clavel T."/>
        </authorList>
    </citation>
    <scope>NUCLEOTIDE SEQUENCE [LARGE SCALE GENOMIC DNA]</scope>
    <source>
        <strain evidence="4 5">CLA-AA-H255</strain>
    </source>
</reference>
<comment type="cofactor">
    <cofactor evidence="1">
        <name>Mg(2+)</name>
        <dbReference type="ChEBI" id="CHEBI:18420"/>
    </cofactor>
</comment>
<keyword evidence="2 4" id="KW-0378">Hydrolase</keyword>
<dbReference type="PROSITE" id="PS51462">
    <property type="entry name" value="NUDIX"/>
    <property type="match status" value="1"/>
</dbReference>